<dbReference type="NCBIfam" id="TIGR00380">
    <property type="entry name" value="cobal_cbiB"/>
    <property type="match status" value="1"/>
</dbReference>
<evidence type="ECO:0000256" key="7">
    <source>
        <dbReference type="ARBA" id="ARBA00022573"/>
    </source>
</evidence>
<evidence type="ECO:0000256" key="1">
    <source>
        <dbReference type="ARBA" id="ARBA00003384"/>
    </source>
</evidence>
<dbReference type="RefSeq" id="WP_015409412.1">
    <property type="nucleotide sequence ID" value="NC_020388.1"/>
</dbReference>
<dbReference type="UniPathway" id="UPA00148"/>
<dbReference type="Pfam" id="PF03186">
    <property type="entry name" value="CobD_Cbib"/>
    <property type="match status" value="1"/>
</dbReference>
<proteinExistence type="inferred from homology"/>
<evidence type="ECO:0000256" key="9">
    <source>
        <dbReference type="ARBA" id="ARBA00022989"/>
    </source>
</evidence>
<reference evidence="12 13" key="1">
    <citation type="journal article" date="2013" name="Genome Announc.">
        <title>Genome of the haloarchaeon Natronomonas moolapensis, a neutrophilic member of a previously haloalkaliphilic genus.</title>
        <authorList>
            <person name="Dyall-Smith M.L."/>
            <person name="Pfeiffer F."/>
            <person name="Oberwinkler T."/>
            <person name="Klee K."/>
            <person name="Rampp M."/>
            <person name="Palm P."/>
            <person name="Gross K."/>
            <person name="Schuster S.C."/>
            <person name="Oesterhelt D."/>
        </authorList>
    </citation>
    <scope>NUCLEOTIDE SEQUENCE [LARGE SCALE GENOMIC DNA]</scope>
    <source>
        <strain evidence="13">DSM 18674 / JCM 14361 / 8.8.11</strain>
    </source>
</reference>
<feature type="transmembrane region" description="Helical" evidence="11">
    <location>
        <begin position="85"/>
        <end position="105"/>
    </location>
</feature>
<dbReference type="KEGG" id="nmo:Nmlp_2448"/>
<keyword evidence="9 11" id="KW-1133">Transmembrane helix</keyword>
<name>M1Y2A6_NATM8</name>
<dbReference type="Proteomes" id="UP000011867">
    <property type="component" value="Chromosome"/>
</dbReference>
<comment type="similarity">
    <text evidence="4 11">Belongs to the CobD/CbiB family.</text>
</comment>
<evidence type="ECO:0000256" key="2">
    <source>
        <dbReference type="ARBA" id="ARBA00004651"/>
    </source>
</evidence>
<dbReference type="GO" id="GO:0009236">
    <property type="term" value="P:cobalamin biosynthetic process"/>
    <property type="evidence" value="ECO:0007669"/>
    <property type="project" value="UniProtKB-UniRule"/>
</dbReference>
<dbReference type="InterPro" id="IPR004485">
    <property type="entry name" value="Cobalamin_biosynth_CobD/CbiB"/>
</dbReference>
<sequence length="309" mass="31080">MTALDPGLALVVSVAVAGGLETAVGEPPAAAHPVALLGQAVEPLAGTDFGVPRLAGTVYALAVPTSCALVAAAAVALAARLPVPFADALLAGLVLWVASSVRLLVESGRRVVESSDTDLEDARGALLALVGRDASELSAGLVRSAAVESLAENFSDGFLAPLSAFVAFSFVSLPAAAAAAAFLKGANTMDSMFGYPGPFGWASARLDDALMFVPARASTPFLAVGAGDPEAPLRARRYAREPASPNAGWPMGTLAAALNVRLEKPGTYTLNGVAGHPTVTESHGAVGAVCRGAVLAYGVAVTVGVLRWL</sequence>
<evidence type="ECO:0000256" key="3">
    <source>
        <dbReference type="ARBA" id="ARBA00004953"/>
    </source>
</evidence>
<evidence type="ECO:0000256" key="6">
    <source>
        <dbReference type="ARBA" id="ARBA00022475"/>
    </source>
</evidence>
<keyword evidence="10 11" id="KW-0472">Membrane</keyword>
<protein>
    <recommendedName>
        <fullName evidence="5 11">Probable cobalamin biosynthesis protein CobD</fullName>
    </recommendedName>
</protein>
<gene>
    <name evidence="12" type="primary">cbiB</name>
    <name evidence="11" type="synonym">cobD</name>
    <name evidence="12" type="ordered locus">Nmlp_2448</name>
</gene>
<dbReference type="EMBL" id="HF582854">
    <property type="protein sequence ID" value="CCQ36615.1"/>
    <property type="molecule type" value="Genomic_DNA"/>
</dbReference>
<dbReference type="GO" id="GO:0016874">
    <property type="term" value="F:ligase activity"/>
    <property type="evidence" value="ECO:0007669"/>
    <property type="project" value="UniProtKB-KW"/>
</dbReference>
<dbReference type="PANTHER" id="PTHR34308:SF1">
    <property type="entry name" value="COBALAMIN BIOSYNTHESIS PROTEIN CBIB"/>
    <property type="match status" value="1"/>
</dbReference>
<comment type="function">
    <text evidence="1 11">Converts cobyric acid to cobinamide by the addition of aminopropanol on the F carboxylic group.</text>
</comment>
<dbReference type="HAMAP" id="MF_00024">
    <property type="entry name" value="CobD_CbiB"/>
    <property type="match status" value="1"/>
</dbReference>
<comment type="caution">
    <text evidence="11">Lacks conserved residue(s) required for the propagation of feature annotation.</text>
</comment>
<evidence type="ECO:0000256" key="8">
    <source>
        <dbReference type="ARBA" id="ARBA00022692"/>
    </source>
</evidence>
<feature type="transmembrane region" description="Helical" evidence="11">
    <location>
        <begin position="55"/>
        <end position="78"/>
    </location>
</feature>
<organism evidence="12 13">
    <name type="scientific">Natronomonas moolapensis (strain DSM 18674 / CECT 7526 / JCM 14361 / 8.8.11)</name>
    <dbReference type="NCBI Taxonomy" id="268739"/>
    <lineage>
        <taxon>Archaea</taxon>
        <taxon>Methanobacteriati</taxon>
        <taxon>Methanobacteriota</taxon>
        <taxon>Stenosarchaea group</taxon>
        <taxon>Halobacteria</taxon>
        <taxon>Halobacteriales</taxon>
        <taxon>Natronomonadaceae</taxon>
        <taxon>Natronomonas</taxon>
    </lineage>
</organism>
<evidence type="ECO:0000256" key="4">
    <source>
        <dbReference type="ARBA" id="ARBA00006263"/>
    </source>
</evidence>
<evidence type="ECO:0000256" key="11">
    <source>
        <dbReference type="HAMAP-Rule" id="MF_00024"/>
    </source>
</evidence>
<keyword evidence="8 11" id="KW-0812">Transmembrane</keyword>
<dbReference type="GO" id="GO:0015420">
    <property type="term" value="F:ABC-type vitamin B12 transporter activity"/>
    <property type="evidence" value="ECO:0007669"/>
    <property type="project" value="UniProtKB-UniRule"/>
</dbReference>
<evidence type="ECO:0000256" key="5">
    <source>
        <dbReference type="ARBA" id="ARBA00016185"/>
    </source>
</evidence>
<dbReference type="STRING" id="268739.Nmlp_2448"/>
<keyword evidence="6 11" id="KW-1003">Cell membrane</keyword>
<evidence type="ECO:0000313" key="13">
    <source>
        <dbReference type="Proteomes" id="UP000011867"/>
    </source>
</evidence>
<dbReference type="GO" id="GO:0048472">
    <property type="term" value="F:threonine-phosphate decarboxylase activity"/>
    <property type="evidence" value="ECO:0007669"/>
    <property type="project" value="InterPro"/>
</dbReference>
<feature type="transmembrane region" description="Helical" evidence="11">
    <location>
        <begin position="158"/>
        <end position="183"/>
    </location>
</feature>
<evidence type="ECO:0000313" key="12">
    <source>
        <dbReference type="EMBL" id="CCQ36615.1"/>
    </source>
</evidence>
<keyword evidence="12" id="KW-0436">Ligase</keyword>
<comment type="subcellular location">
    <subcellularLocation>
        <location evidence="2 11">Cell membrane</location>
        <topology evidence="2 11">Multi-pass membrane protein</topology>
    </subcellularLocation>
</comment>
<accession>M1Y2A6</accession>
<keyword evidence="13" id="KW-1185">Reference proteome</keyword>
<dbReference type="GeneID" id="14651295"/>
<dbReference type="GO" id="GO:0005886">
    <property type="term" value="C:plasma membrane"/>
    <property type="evidence" value="ECO:0007669"/>
    <property type="project" value="UniProtKB-SubCell"/>
</dbReference>
<comment type="pathway">
    <text evidence="3 11">Cofactor biosynthesis; adenosylcobalamin biosynthesis.</text>
</comment>
<evidence type="ECO:0000256" key="10">
    <source>
        <dbReference type="ARBA" id="ARBA00023136"/>
    </source>
</evidence>
<dbReference type="PANTHER" id="PTHR34308">
    <property type="entry name" value="COBALAMIN BIOSYNTHESIS PROTEIN CBIB"/>
    <property type="match status" value="1"/>
</dbReference>
<dbReference type="AlphaFoldDB" id="M1Y2A6"/>
<dbReference type="HOGENOM" id="CLU_054212_0_2_2"/>
<dbReference type="eggNOG" id="arCOG04274">
    <property type="taxonomic scope" value="Archaea"/>
</dbReference>
<dbReference type="OrthoDB" id="46105at2157"/>
<keyword evidence="7 11" id="KW-0169">Cobalamin biosynthesis</keyword>